<dbReference type="AlphaFoldDB" id="A0A4S8LM58"/>
<gene>
    <name evidence="3" type="ORF">K435DRAFT_802287</name>
</gene>
<evidence type="ECO:0000313" key="4">
    <source>
        <dbReference type="Proteomes" id="UP000297245"/>
    </source>
</evidence>
<organism evidence="3 4">
    <name type="scientific">Dendrothele bispora (strain CBS 962.96)</name>
    <dbReference type="NCBI Taxonomy" id="1314807"/>
    <lineage>
        <taxon>Eukaryota</taxon>
        <taxon>Fungi</taxon>
        <taxon>Dikarya</taxon>
        <taxon>Basidiomycota</taxon>
        <taxon>Agaricomycotina</taxon>
        <taxon>Agaricomycetes</taxon>
        <taxon>Agaricomycetidae</taxon>
        <taxon>Agaricales</taxon>
        <taxon>Agaricales incertae sedis</taxon>
        <taxon>Dendrothele</taxon>
    </lineage>
</organism>
<dbReference type="PANTHER" id="PTHR45808">
    <property type="entry name" value="RHO GTPASE-ACTIVATING PROTEIN 68F"/>
    <property type="match status" value="1"/>
</dbReference>
<dbReference type="PANTHER" id="PTHR45808:SF2">
    <property type="entry name" value="RHO GTPASE-ACTIVATING PROTEIN 68F"/>
    <property type="match status" value="1"/>
</dbReference>
<reference evidence="3 4" key="1">
    <citation type="journal article" date="2019" name="Nat. Ecol. Evol.">
        <title>Megaphylogeny resolves global patterns of mushroom evolution.</title>
        <authorList>
            <person name="Varga T."/>
            <person name="Krizsan K."/>
            <person name="Foldi C."/>
            <person name="Dima B."/>
            <person name="Sanchez-Garcia M."/>
            <person name="Sanchez-Ramirez S."/>
            <person name="Szollosi G.J."/>
            <person name="Szarkandi J.G."/>
            <person name="Papp V."/>
            <person name="Albert L."/>
            <person name="Andreopoulos W."/>
            <person name="Angelini C."/>
            <person name="Antonin V."/>
            <person name="Barry K.W."/>
            <person name="Bougher N.L."/>
            <person name="Buchanan P."/>
            <person name="Buyck B."/>
            <person name="Bense V."/>
            <person name="Catcheside P."/>
            <person name="Chovatia M."/>
            <person name="Cooper J."/>
            <person name="Damon W."/>
            <person name="Desjardin D."/>
            <person name="Finy P."/>
            <person name="Geml J."/>
            <person name="Haridas S."/>
            <person name="Hughes K."/>
            <person name="Justo A."/>
            <person name="Karasinski D."/>
            <person name="Kautmanova I."/>
            <person name="Kiss B."/>
            <person name="Kocsube S."/>
            <person name="Kotiranta H."/>
            <person name="LaButti K.M."/>
            <person name="Lechner B.E."/>
            <person name="Liimatainen K."/>
            <person name="Lipzen A."/>
            <person name="Lukacs Z."/>
            <person name="Mihaltcheva S."/>
            <person name="Morgado L.N."/>
            <person name="Niskanen T."/>
            <person name="Noordeloos M.E."/>
            <person name="Ohm R.A."/>
            <person name="Ortiz-Santana B."/>
            <person name="Ovrebo C."/>
            <person name="Racz N."/>
            <person name="Riley R."/>
            <person name="Savchenko A."/>
            <person name="Shiryaev A."/>
            <person name="Soop K."/>
            <person name="Spirin V."/>
            <person name="Szebenyi C."/>
            <person name="Tomsovsky M."/>
            <person name="Tulloss R.E."/>
            <person name="Uehling J."/>
            <person name="Grigoriev I.V."/>
            <person name="Vagvolgyi C."/>
            <person name="Papp T."/>
            <person name="Martin F.M."/>
            <person name="Miettinen O."/>
            <person name="Hibbett D.S."/>
            <person name="Nagy L.G."/>
        </authorList>
    </citation>
    <scope>NUCLEOTIDE SEQUENCE [LARGE SCALE GENOMIC DNA]</scope>
    <source>
        <strain evidence="3 4">CBS 962.96</strain>
    </source>
</reference>
<dbReference type="EMBL" id="ML179347">
    <property type="protein sequence ID" value="THU90033.1"/>
    <property type="molecule type" value="Genomic_DNA"/>
</dbReference>
<proteinExistence type="predicted"/>
<feature type="compositionally biased region" description="Basic and acidic residues" evidence="1">
    <location>
        <begin position="47"/>
        <end position="80"/>
    </location>
</feature>
<dbReference type="Proteomes" id="UP000297245">
    <property type="component" value="Unassembled WGS sequence"/>
</dbReference>
<name>A0A4S8LM58_DENBC</name>
<feature type="compositionally biased region" description="Acidic residues" evidence="1">
    <location>
        <begin position="477"/>
        <end position="487"/>
    </location>
</feature>
<keyword evidence="4" id="KW-1185">Reference proteome</keyword>
<feature type="domain" description="CRAL-TRIO" evidence="2">
    <location>
        <begin position="167"/>
        <end position="246"/>
    </location>
</feature>
<dbReference type="InterPro" id="IPR001251">
    <property type="entry name" value="CRAL-TRIO_dom"/>
</dbReference>
<feature type="region of interest" description="Disordered" evidence="1">
    <location>
        <begin position="473"/>
        <end position="492"/>
    </location>
</feature>
<feature type="region of interest" description="Disordered" evidence="1">
    <location>
        <begin position="38"/>
        <end position="80"/>
    </location>
</feature>
<protein>
    <recommendedName>
        <fullName evidence="2">CRAL-TRIO domain-containing protein</fullName>
    </recommendedName>
</protein>
<evidence type="ECO:0000256" key="1">
    <source>
        <dbReference type="SAM" id="MobiDB-lite"/>
    </source>
</evidence>
<dbReference type="InterPro" id="IPR036865">
    <property type="entry name" value="CRAL-TRIO_dom_sf"/>
</dbReference>
<sequence length="522" mass="58411">MTTGFGLRVGHRKVMKYILLILGDFGALGALAKQSEGLMEEKDMEEVEKKQDEGEAKARVDKVKAREDADQEAEKAKAEEKKVKAKQVKEEAKPMVVKLSRTYKDRRNCVSSWRGTTGTKAATSPAAEGQEVTVKKKGIFEKMKDPSNGLYECFSDARPEGYFVVITHARIELVWKAYRSLDREYRKNLKRLYIVHSSFFSKMLFFLAGAITSPKSFRKLAYIDTLSELAYHVPLTQIVIPPAVYQGNLKHESRITLPDIHSSTSSSAAFGVPLEDVVGYQGEKSSFPASSETVSNSFEIQVSMKAYFAVYRLLNFYALLKKPTTEALFLLKYGKLLPAKYLKDLPNPIFGEESYALVRRCPAPTRDPGDVEAVRYVREVILPELPPCVYVSLSHILQVSRVTLIKYQLGRIYLRGELEGFGAPYPRPFFAATEEGSWVNEGRPMSSASNGKIASLSAPTVPREDVDDGVIIRPLSQDDDPVDEEERREDKVMEKKVKVKKAGYRRASSVGVAGGLMVPAYK</sequence>
<dbReference type="OrthoDB" id="2500493at2759"/>
<dbReference type="Pfam" id="PF13716">
    <property type="entry name" value="CRAL_TRIO_2"/>
    <property type="match status" value="1"/>
</dbReference>
<evidence type="ECO:0000313" key="3">
    <source>
        <dbReference type="EMBL" id="THU90033.1"/>
    </source>
</evidence>
<dbReference type="GO" id="GO:0007264">
    <property type="term" value="P:small GTPase-mediated signal transduction"/>
    <property type="evidence" value="ECO:0007669"/>
    <property type="project" value="TreeGrafter"/>
</dbReference>
<evidence type="ECO:0000259" key="2">
    <source>
        <dbReference type="Pfam" id="PF13716"/>
    </source>
</evidence>
<dbReference type="GO" id="GO:0005096">
    <property type="term" value="F:GTPase activator activity"/>
    <property type="evidence" value="ECO:0007669"/>
    <property type="project" value="TreeGrafter"/>
</dbReference>
<dbReference type="SUPFAM" id="SSF52087">
    <property type="entry name" value="CRAL/TRIO domain"/>
    <property type="match status" value="1"/>
</dbReference>
<dbReference type="GO" id="GO:0005737">
    <property type="term" value="C:cytoplasm"/>
    <property type="evidence" value="ECO:0007669"/>
    <property type="project" value="TreeGrafter"/>
</dbReference>
<accession>A0A4S8LM58</accession>
<dbReference type="Gene3D" id="3.40.525.10">
    <property type="entry name" value="CRAL-TRIO lipid binding domain"/>
    <property type="match status" value="1"/>
</dbReference>